<dbReference type="Proteomes" id="UP000242869">
    <property type="component" value="Unassembled WGS sequence"/>
</dbReference>
<evidence type="ECO:0000256" key="9">
    <source>
        <dbReference type="SAM" id="Phobius"/>
    </source>
</evidence>
<dbReference type="SMART" id="SM00283">
    <property type="entry name" value="MA"/>
    <property type="match status" value="1"/>
</dbReference>
<dbReference type="Gene3D" id="3.30.450.20">
    <property type="entry name" value="PAS domain"/>
    <property type="match status" value="1"/>
</dbReference>
<dbReference type="EMBL" id="FOVE01000002">
    <property type="protein sequence ID" value="SFN03069.1"/>
    <property type="molecule type" value="Genomic_DNA"/>
</dbReference>
<accession>A0A1I4VPS5</accession>
<keyword evidence="2" id="KW-1003">Cell membrane</keyword>
<evidence type="ECO:0000256" key="6">
    <source>
        <dbReference type="ARBA" id="ARBA00023224"/>
    </source>
</evidence>
<dbReference type="FunFam" id="1.10.287.950:FF:000001">
    <property type="entry name" value="Methyl-accepting chemotaxis sensory transducer"/>
    <property type="match status" value="1"/>
</dbReference>
<dbReference type="Pfam" id="PF08269">
    <property type="entry name" value="dCache_2"/>
    <property type="match status" value="1"/>
</dbReference>
<reference evidence="12" key="1">
    <citation type="submission" date="2016-10" db="EMBL/GenBank/DDBJ databases">
        <authorList>
            <person name="Varghese N."/>
            <person name="Submissions S."/>
        </authorList>
    </citation>
    <scope>NUCLEOTIDE SEQUENCE [LARGE SCALE GENOMIC DNA]</scope>
    <source>
        <strain evidence="12">DSM 6150</strain>
    </source>
</reference>
<dbReference type="CDD" id="cd11386">
    <property type="entry name" value="MCP_signal"/>
    <property type="match status" value="1"/>
</dbReference>
<dbReference type="PROSITE" id="PS50111">
    <property type="entry name" value="CHEMOTAXIS_TRANSDUC_2"/>
    <property type="match status" value="1"/>
</dbReference>
<dbReference type="Pfam" id="PF00015">
    <property type="entry name" value="MCPsignal"/>
    <property type="match status" value="1"/>
</dbReference>
<keyword evidence="5 9" id="KW-0472">Membrane</keyword>
<evidence type="ECO:0000259" key="10">
    <source>
        <dbReference type="PROSITE" id="PS50111"/>
    </source>
</evidence>
<dbReference type="InterPro" id="IPR004010">
    <property type="entry name" value="Double_Cache_2"/>
</dbReference>
<evidence type="ECO:0000256" key="7">
    <source>
        <dbReference type="ARBA" id="ARBA00029447"/>
    </source>
</evidence>
<name>A0A1I4VPS5_9NEIS</name>
<comment type="similarity">
    <text evidence="7">Belongs to the methyl-accepting chemotaxis (MCP) protein family.</text>
</comment>
<keyword evidence="6 8" id="KW-0807">Transducer</keyword>
<dbReference type="STRING" id="83765.SAMN05660284_00306"/>
<keyword evidence="4 9" id="KW-1133">Transmembrane helix</keyword>
<feature type="transmembrane region" description="Helical" evidence="9">
    <location>
        <begin position="189"/>
        <end position="210"/>
    </location>
</feature>
<dbReference type="PANTHER" id="PTHR32089">
    <property type="entry name" value="METHYL-ACCEPTING CHEMOTAXIS PROTEIN MCPB"/>
    <property type="match status" value="1"/>
</dbReference>
<gene>
    <name evidence="11" type="ORF">SAMN05660284_00306</name>
</gene>
<evidence type="ECO:0000313" key="11">
    <source>
        <dbReference type="EMBL" id="SFN03069.1"/>
    </source>
</evidence>
<evidence type="ECO:0000256" key="1">
    <source>
        <dbReference type="ARBA" id="ARBA00004651"/>
    </source>
</evidence>
<evidence type="ECO:0000256" key="8">
    <source>
        <dbReference type="PROSITE-ProRule" id="PRU00284"/>
    </source>
</evidence>
<evidence type="ECO:0000256" key="4">
    <source>
        <dbReference type="ARBA" id="ARBA00022989"/>
    </source>
</evidence>
<organism evidence="11 12">
    <name type="scientific">Formivibrio citricus</name>
    <dbReference type="NCBI Taxonomy" id="83765"/>
    <lineage>
        <taxon>Bacteria</taxon>
        <taxon>Pseudomonadati</taxon>
        <taxon>Pseudomonadota</taxon>
        <taxon>Betaproteobacteria</taxon>
        <taxon>Neisseriales</taxon>
        <taxon>Chitinibacteraceae</taxon>
        <taxon>Formivibrio</taxon>
    </lineage>
</organism>
<dbReference type="AlphaFoldDB" id="A0A1I4VPS5"/>
<sequence length="542" mass="58416">MDFQSMKLRTRLVLLVLAAVLVVGAVAAYELYVLRTSIRAEKLTRLRDLVDSVVTLAQNEVAQQKAGKQTAEQTKKNIASHLNAIRFDKDNYFFIYDLNGVLVWNPTRPNDSGKSMIDTKDSTGKLFIKEFVDVVKAKGEGESVYLRARPGQKEEVPKLSYLKTIDGNWFVGTGIYIDDLDQLLRQKTLVSLGIVLLALMVLGFLGMVIARSVLQLLGGEPSEVQRIMRRIREGDLTPAGTDGAPAGSVLADAEEMRRALSELIRGIETQATTIGDISSNSVEQATQMEETAHTEQQAASSMAAAVEELTVSVNHIADNAHSTRGLTDTSARNAKQGAGEVRDVVARIQHIAETVHGADHAMKELASASEKISVVLAVIRDIAGQTNLLALNAAIEAARAGEQGRGFAVVADEVRKLAERTTDATGQINGIIESIQGRVLDASGHLNASVTEVAQGVTSVQAIGSVIGAIEQGAAEVAGLMDEMSGTLREQGAASNDMAQQVERVANMADDLFNAIHSNRESARHLHEIAQHLRESVARFRL</sequence>
<evidence type="ECO:0000256" key="3">
    <source>
        <dbReference type="ARBA" id="ARBA00022692"/>
    </source>
</evidence>
<keyword evidence="3 9" id="KW-0812">Transmembrane</keyword>
<evidence type="ECO:0000256" key="5">
    <source>
        <dbReference type="ARBA" id="ARBA00023136"/>
    </source>
</evidence>
<dbReference type="SUPFAM" id="SSF58104">
    <property type="entry name" value="Methyl-accepting chemotaxis protein (MCP) signaling domain"/>
    <property type="match status" value="1"/>
</dbReference>
<dbReference type="GO" id="GO:0006935">
    <property type="term" value="P:chemotaxis"/>
    <property type="evidence" value="ECO:0007669"/>
    <property type="project" value="UniProtKB-ARBA"/>
</dbReference>
<evidence type="ECO:0000313" key="12">
    <source>
        <dbReference type="Proteomes" id="UP000242869"/>
    </source>
</evidence>
<dbReference type="InterPro" id="IPR033480">
    <property type="entry name" value="sCache_2"/>
</dbReference>
<dbReference type="PANTHER" id="PTHR32089:SF119">
    <property type="entry name" value="METHYL-ACCEPTING CHEMOTAXIS PROTEIN CTPL"/>
    <property type="match status" value="1"/>
</dbReference>
<dbReference type="Gene3D" id="1.10.287.950">
    <property type="entry name" value="Methyl-accepting chemotaxis protein"/>
    <property type="match status" value="1"/>
</dbReference>
<dbReference type="GO" id="GO:0005886">
    <property type="term" value="C:plasma membrane"/>
    <property type="evidence" value="ECO:0007669"/>
    <property type="project" value="UniProtKB-SubCell"/>
</dbReference>
<dbReference type="InterPro" id="IPR004089">
    <property type="entry name" value="MCPsignal_dom"/>
</dbReference>
<protein>
    <submittedName>
        <fullName evidence="11">Methyl-accepting chemotaxis protein</fullName>
    </submittedName>
</protein>
<keyword evidence="12" id="KW-1185">Reference proteome</keyword>
<dbReference type="GO" id="GO:0007165">
    <property type="term" value="P:signal transduction"/>
    <property type="evidence" value="ECO:0007669"/>
    <property type="project" value="UniProtKB-KW"/>
</dbReference>
<proteinExistence type="inferred from homology"/>
<comment type="subcellular location">
    <subcellularLocation>
        <location evidence="1">Cell membrane</location>
        <topology evidence="1">Multi-pass membrane protein</topology>
    </subcellularLocation>
</comment>
<dbReference type="SMART" id="SM01049">
    <property type="entry name" value="Cache_2"/>
    <property type="match status" value="1"/>
</dbReference>
<feature type="domain" description="Methyl-accepting transducer" evidence="10">
    <location>
        <begin position="270"/>
        <end position="506"/>
    </location>
</feature>
<evidence type="ECO:0000256" key="2">
    <source>
        <dbReference type="ARBA" id="ARBA00022475"/>
    </source>
</evidence>